<reference evidence="18 19" key="1">
    <citation type="submission" date="2023-07" db="EMBL/GenBank/DDBJ databases">
        <title>Sorghum-associated microbial communities from plants grown in Nebraska, USA.</title>
        <authorList>
            <person name="Schachtman D."/>
        </authorList>
    </citation>
    <scope>NUCLEOTIDE SEQUENCE [LARGE SCALE GENOMIC DNA]</scope>
    <source>
        <strain evidence="18 19">4256</strain>
    </source>
</reference>
<dbReference type="EMBL" id="JAVDWV010000016">
    <property type="protein sequence ID" value="MDR7156445.1"/>
    <property type="molecule type" value="Genomic_DNA"/>
</dbReference>
<keyword evidence="13" id="KW-0511">Multifunctional enzyme</keyword>
<keyword evidence="8" id="KW-0520">NAD</keyword>
<evidence type="ECO:0000256" key="9">
    <source>
        <dbReference type="ARBA" id="ARBA00023098"/>
    </source>
</evidence>
<dbReference type="InterPro" id="IPR006176">
    <property type="entry name" value="3-OHacyl-CoA_DH_NAD-bd"/>
</dbReference>
<dbReference type="Pfam" id="PF02737">
    <property type="entry name" value="3HCDH_N"/>
    <property type="match status" value="1"/>
</dbReference>
<comment type="catalytic activity">
    <reaction evidence="14">
        <text>a (3S)-3-hydroxyacyl-CoA + NAD(+) = a 3-oxoacyl-CoA + NADH + H(+)</text>
        <dbReference type="Rhea" id="RHEA:22432"/>
        <dbReference type="ChEBI" id="CHEBI:15378"/>
        <dbReference type="ChEBI" id="CHEBI:57318"/>
        <dbReference type="ChEBI" id="CHEBI:57540"/>
        <dbReference type="ChEBI" id="CHEBI:57945"/>
        <dbReference type="ChEBI" id="CHEBI:90726"/>
        <dbReference type="EC" id="1.1.1.35"/>
    </reaction>
</comment>
<comment type="similarity">
    <text evidence="15">Belongs to the enoyl-CoA hydratase/isomerase family.</text>
</comment>
<dbReference type="InterPro" id="IPR001753">
    <property type="entry name" value="Enoyl-CoA_hydra/iso"/>
</dbReference>
<dbReference type="InterPro" id="IPR006108">
    <property type="entry name" value="3HC_DH_C"/>
</dbReference>
<evidence type="ECO:0000313" key="18">
    <source>
        <dbReference type="EMBL" id="MDR7156445.1"/>
    </source>
</evidence>
<keyword evidence="5" id="KW-0276">Fatty acid metabolism</keyword>
<evidence type="ECO:0000256" key="2">
    <source>
        <dbReference type="ARBA" id="ARBA00005005"/>
    </source>
</evidence>
<comment type="subunit">
    <text evidence="4">Monomer.</text>
</comment>
<dbReference type="EC" id="1.1.1.35" evidence="18"/>
<evidence type="ECO:0000256" key="5">
    <source>
        <dbReference type="ARBA" id="ARBA00022832"/>
    </source>
</evidence>
<evidence type="ECO:0000256" key="4">
    <source>
        <dbReference type="ARBA" id="ARBA00011245"/>
    </source>
</evidence>
<feature type="domain" description="3-hydroxyacyl-CoA dehydrogenase C-terminal" evidence="16">
    <location>
        <begin position="778"/>
        <end position="861"/>
    </location>
</feature>
<evidence type="ECO:0000256" key="10">
    <source>
        <dbReference type="ARBA" id="ARBA00023140"/>
    </source>
</evidence>
<dbReference type="Gene3D" id="1.10.1040.50">
    <property type="match status" value="1"/>
</dbReference>
<evidence type="ECO:0000256" key="12">
    <source>
        <dbReference type="ARBA" id="ARBA00023239"/>
    </source>
</evidence>
<dbReference type="Gene3D" id="3.40.50.720">
    <property type="entry name" value="NAD(P)-binding Rossmann-like Domain"/>
    <property type="match status" value="1"/>
</dbReference>
<dbReference type="Proteomes" id="UP001267638">
    <property type="component" value="Unassembled WGS sequence"/>
</dbReference>
<dbReference type="SUPFAM" id="SSF48179">
    <property type="entry name" value="6-phosphogluconate dehydrogenase C-terminal domain-like"/>
    <property type="match status" value="2"/>
</dbReference>
<comment type="similarity">
    <text evidence="3">In the N-terminal section; belongs to the enoyl-CoA hydratase/isomerase family.</text>
</comment>
<keyword evidence="6" id="KW-0442">Lipid degradation</keyword>
<keyword evidence="11" id="KW-0413">Isomerase</keyword>
<gene>
    <name evidence="18" type="ORF">J2W40_003289</name>
</gene>
<dbReference type="PANTHER" id="PTHR23309">
    <property type="entry name" value="3-HYDROXYACYL-COA DEHYROGENASE"/>
    <property type="match status" value="1"/>
</dbReference>
<feature type="domain" description="3-hydroxyacyl-CoA dehydrogenase NAD binding" evidence="17">
    <location>
        <begin position="468"/>
        <end position="645"/>
    </location>
</feature>
<proteinExistence type="inferred from homology"/>
<dbReference type="InterPro" id="IPR018376">
    <property type="entry name" value="Enoyl-CoA_hyd/isom_CS"/>
</dbReference>
<evidence type="ECO:0000256" key="3">
    <source>
        <dbReference type="ARBA" id="ARBA00008750"/>
    </source>
</evidence>
<organism evidence="18 19">
    <name type="scientific">Sphingobium xenophagum</name>
    <dbReference type="NCBI Taxonomy" id="121428"/>
    <lineage>
        <taxon>Bacteria</taxon>
        <taxon>Pseudomonadati</taxon>
        <taxon>Pseudomonadota</taxon>
        <taxon>Alphaproteobacteria</taxon>
        <taxon>Sphingomonadales</taxon>
        <taxon>Sphingomonadaceae</taxon>
        <taxon>Sphingobium</taxon>
    </lineage>
</organism>
<evidence type="ECO:0000256" key="7">
    <source>
        <dbReference type="ARBA" id="ARBA00023002"/>
    </source>
</evidence>
<dbReference type="InterPro" id="IPR029045">
    <property type="entry name" value="ClpP/crotonase-like_dom_sf"/>
</dbReference>
<dbReference type="Pfam" id="PF00378">
    <property type="entry name" value="ECH_1"/>
    <property type="match status" value="1"/>
</dbReference>
<dbReference type="CDD" id="cd06558">
    <property type="entry name" value="crotonase-like"/>
    <property type="match status" value="1"/>
</dbReference>
<evidence type="ECO:0000259" key="17">
    <source>
        <dbReference type="Pfam" id="PF02737"/>
    </source>
</evidence>
<keyword evidence="10" id="KW-0576">Peroxisome</keyword>
<sequence length="866" mass="93261">MPPVATTAQCTSSRSCPCPFRAFSKPERTLSSDMMSTWQNCPPTSAASRSPDSSEMSKIVTFTPAPARARTLARPNPDAPPVTIAEISLPIFTAGFLSLRRIAALRCISTDRQRKRLHRLLCRNDMLYDVIERKSVSSDRPINHIRGCIPRPRNGETRLYHALDAGRTFAEIAMSAVRYEMDGDVGIVIVDYQPVNALSAAVRTGLGSAFTKARDDKNVKALVITGGGRTFIAGADITEMGTEKSKVKPDLHELQKMLEEFPKVTVAAIHGTALGGGYELALACHYRVAVKSAKVGLPEVSLGLLPGAGGTQRLPRLVGIDAAIDIITSGRHISASKALDLGMIDAVVDDLPGGAVAFARDMAAGGQPPLPVIARNDKIVSIDPAVFVEARRKVAAKARGKNAPLVIIDCIEKACNAPAEEALAFELAEFRKLYASDQSAALMHYFFAEREARRVPGLSAEPNDIASAAVIGAGTMGGGIAMVFANAGIPVYLTDVSNEAVERGIALIRKNYETSVARGSMPRAAADRALALISTTTDYADLADADIVIEAAFERLDIKQDIFARLDKVMKPGAILASNTSTLSIDAIADATKRPEDVVGVHFFSPANVMKLQENIRGARTSDQTVATVMALGKTLGKNVVLARNCDGFIGNRMLQYYTGEAEFLLEQGATPEQIDRVAMAFGMPMGPMAMRDMSGLDVGVLVREARRASLPPDERFSPILARLVDGGRLGMKTGKGFYRYEGRDKFPDPETAAIIEDVARELGIERREFSDEEIEFRLFAPLVNEGAKEIEDGTALRASDIDVAWVNGYGFPAHKGGPMFWGEQVGLDRIYAAALEAAKRNGSRWGPGKLLERLTNEGKGGWRDA</sequence>
<protein>
    <submittedName>
        <fullName evidence="18">3-hydroxyacyl-CoA dehydrogenase</fullName>
        <ecNumber evidence="18">1.1.1.35</ecNumber>
    </submittedName>
</protein>
<dbReference type="SUPFAM" id="SSF52096">
    <property type="entry name" value="ClpP/crotonase"/>
    <property type="match status" value="1"/>
</dbReference>
<comment type="caution">
    <text evidence="18">The sequence shown here is derived from an EMBL/GenBank/DDBJ whole genome shotgun (WGS) entry which is preliminary data.</text>
</comment>
<accession>A0ABU1X4C5</accession>
<comment type="subcellular location">
    <subcellularLocation>
        <location evidence="1">Peroxisome</location>
    </subcellularLocation>
</comment>
<dbReference type="InterPro" id="IPR008927">
    <property type="entry name" value="6-PGluconate_DH-like_C_sf"/>
</dbReference>
<keyword evidence="9" id="KW-0443">Lipid metabolism</keyword>
<evidence type="ECO:0000313" key="19">
    <source>
        <dbReference type="Proteomes" id="UP001267638"/>
    </source>
</evidence>
<name>A0ABU1X4C5_SPHXE</name>
<dbReference type="PROSITE" id="PS00166">
    <property type="entry name" value="ENOYL_COA_HYDRATASE"/>
    <property type="match status" value="1"/>
</dbReference>
<evidence type="ECO:0000256" key="8">
    <source>
        <dbReference type="ARBA" id="ARBA00023027"/>
    </source>
</evidence>
<comment type="pathway">
    <text evidence="2">Lipid metabolism; fatty acid beta-oxidation.</text>
</comment>
<evidence type="ECO:0000256" key="13">
    <source>
        <dbReference type="ARBA" id="ARBA00023268"/>
    </source>
</evidence>
<evidence type="ECO:0000256" key="11">
    <source>
        <dbReference type="ARBA" id="ARBA00023235"/>
    </source>
</evidence>
<keyword evidence="7 18" id="KW-0560">Oxidoreductase</keyword>
<evidence type="ECO:0000259" key="16">
    <source>
        <dbReference type="Pfam" id="PF00725"/>
    </source>
</evidence>
<evidence type="ECO:0000256" key="1">
    <source>
        <dbReference type="ARBA" id="ARBA00004275"/>
    </source>
</evidence>
<dbReference type="SUPFAM" id="SSF51735">
    <property type="entry name" value="NAD(P)-binding Rossmann-fold domains"/>
    <property type="match status" value="1"/>
</dbReference>
<keyword evidence="12" id="KW-0456">Lyase</keyword>
<dbReference type="GO" id="GO:0003857">
    <property type="term" value="F:(3S)-3-hydroxyacyl-CoA dehydrogenase (NAD+) activity"/>
    <property type="evidence" value="ECO:0007669"/>
    <property type="project" value="UniProtKB-EC"/>
</dbReference>
<dbReference type="InterPro" id="IPR036291">
    <property type="entry name" value="NAD(P)-bd_dom_sf"/>
</dbReference>
<dbReference type="Gene3D" id="3.90.226.10">
    <property type="entry name" value="2-enoyl-CoA Hydratase, Chain A, domain 1"/>
    <property type="match status" value="1"/>
</dbReference>
<keyword evidence="19" id="KW-1185">Reference proteome</keyword>
<evidence type="ECO:0000256" key="14">
    <source>
        <dbReference type="ARBA" id="ARBA00049556"/>
    </source>
</evidence>
<dbReference type="Pfam" id="PF00725">
    <property type="entry name" value="3HCDH"/>
    <property type="match status" value="2"/>
</dbReference>
<feature type="domain" description="3-hydroxyacyl-CoA dehydrogenase C-terminal" evidence="16">
    <location>
        <begin position="648"/>
        <end position="741"/>
    </location>
</feature>
<dbReference type="PANTHER" id="PTHR23309:SF49">
    <property type="entry name" value="PEROXISOMAL BIFUNCTIONAL ENZYME"/>
    <property type="match status" value="1"/>
</dbReference>
<evidence type="ECO:0000256" key="6">
    <source>
        <dbReference type="ARBA" id="ARBA00022963"/>
    </source>
</evidence>
<evidence type="ECO:0000256" key="15">
    <source>
        <dbReference type="RuleBase" id="RU003707"/>
    </source>
</evidence>